<evidence type="ECO:0000313" key="1">
    <source>
        <dbReference type="EMBL" id="OUO01570.1"/>
    </source>
</evidence>
<dbReference type="InterPro" id="IPR022509">
    <property type="entry name" value="Conjugation_ATPase_TraG"/>
</dbReference>
<dbReference type="Proteomes" id="UP000195386">
    <property type="component" value="Unassembled WGS sequence"/>
</dbReference>
<organism evidence="1 2">
    <name type="scientific">Bacteroides clarus</name>
    <dbReference type="NCBI Taxonomy" id="626929"/>
    <lineage>
        <taxon>Bacteria</taxon>
        <taxon>Pseudomonadati</taxon>
        <taxon>Bacteroidota</taxon>
        <taxon>Bacteroidia</taxon>
        <taxon>Bacteroidales</taxon>
        <taxon>Bacteroidaceae</taxon>
        <taxon>Bacteroides</taxon>
    </lineage>
</organism>
<dbReference type="InterPro" id="IPR053155">
    <property type="entry name" value="F-pilin_assembly_TraC"/>
</dbReference>
<comment type="caution">
    <text evidence="1">The sequence shown here is derived from an EMBL/GenBank/DDBJ whole genome shotgun (WGS) entry which is preliminary data.</text>
</comment>
<gene>
    <name evidence="1" type="ORF">B5F97_07995</name>
</gene>
<sequence length="316" mass="36783">MKLPAFSVVYKQDWFTRESYRTEGDVAESFLSQSYAGHFNERPYLRHRCFLYLTKTTRERTRRRSDFSTLCRGYILPKEITDWDAVVKFLEAVEQFERIMNDSGHVRMKRLRTEELVGTEDSPGLFEKYLALEMEDRPPVLQDICLDPERMRVGDKRLCLHVLSDTEDLPASVATDRRYERLSTDRSDCMLSFAAPVGLLLSCNHIYSQYVFIDDAQEILQQMEKTSRNMLSLSRYSRSNAVNHEWAEMFLDEAHTQGLLPVRCHCNVLAWADDGEELRRIKNDTGSQLALMGCVPRHNTVDPPRTLLVGHSRKCR</sequence>
<name>A0A1Y3Z1S7_9BACE</name>
<dbReference type="NCBIfam" id="TIGR03783">
    <property type="entry name" value="Bac_Flav_CT_G"/>
    <property type="match status" value="1"/>
</dbReference>
<reference evidence="2" key="1">
    <citation type="submission" date="2017-04" db="EMBL/GenBank/DDBJ databases">
        <title>Function of individual gut microbiota members based on whole genome sequencing of pure cultures obtained from chicken caecum.</title>
        <authorList>
            <person name="Medvecky M."/>
            <person name="Cejkova D."/>
            <person name="Polansky O."/>
            <person name="Karasova D."/>
            <person name="Kubasova T."/>
            <person name="Cizek A."/>
            <person name="Rychlik I."/>
        </authorList>
    </citation>
    <scope>NUCLEOTIDE SEQUENCE [LARGE SCALE GENOMIC DNA]</scope>
    <source>
        <strain evidence="2">An43</strain>
    </source>
</reference>
<dbReference type="EMBL" id="NFII01000005">
    <property type="protein sequence ID" value="OUO01570.1"/>
    <property type="molecule type" value="Genomic_DNA"/>
</dbReference>
<dbReference type="PANTHER" id="PTHR38467">
    <property type="match status" value="1"/>
</dbReference>
<dbReference type="PANTHER" id="PTHR38467:SF1">
    <property type="entry name" value="CONJUGATIVE TRANSFER: ASSEMBLY"/>
    <property type="match status" value="1"/>
</dbReference>
<evidence type="ECO:0008006" key="3">
    <source>
        <dbReference type="Google" id="ProtNLM"/>
    </source>
</evidence>
<proteinExistence type="predicted"/>
<dbReference type="AlphaFoldDB" id="A0A1Y3Z1S7"/>
<evidence type="ECO:0000313" key="2">
    <source>
        <dbReference type="Proteomes" id="UP000195386"/>
    </source>
</evidence>
<protein>
    <recommendedName>
        <fullName evidence="3">TraG family conjugative transposon ATPase</fullName>
    </recommendedName>
</protein>
<accession>A0A1Y3Z1S7</accession>